<dbReference type="PANTHER" id="PTHR30237:SF2">
    <property type="entry name" value="MUREIN TETRAPEPTIDE CARBOXYPEPTIDASE"/>
    <property type="match status" value="1"/>
</dbReference>
<feature type="domain" description="LD-carboxypeptidase C-terminal" evidence="8">
    <location>
        <begin position="180"/>
        <end position="297"/>
    </location>
</feature>
<evidence type="ECO:0000256" key="4">
    <source>
        <dbReference type="ARBA" id="ARBA00022801"/>
    </source>
</evidence>
<evidence type="ECO:0000256" key="1">
    <source>
        <dbReference type="ARBA" id="ARBA00010233"/>
    </source>
</evidence>
<name>Q3B6X0_CHLL3</name>
<sequence>MTQLLPHALAPGETIGLISPSSHSTRPERIEQAVSYLEKNGYRVKPSRHLNRISTDPEVADREKLYDLHAMFQDPAVRAVICLRGGAGASRLLGSIDYELIRKHPKIFIGYSDITALSLAILAKTGLVNFSGPMLATELHDPTPCTEEHFWGMLTSPLFALSIRNCPAHRISVLRPGTAEGPLIGGNLTMLSSMVGTPFLPSLDGALLFLEDVNEASYRIDRMLAQLLNAGQLEGCRAILFGQFSNGGVQQEEEDRLLRIFNYYADRCRNLGPVVTGLSYGHVADLMTLPVGAHCRVEVSGSGAFSLGATAPVITA</sequence>
<keyword evidence="5" id="KW-0720">Serine protease</keyword>
<dbReference type="HOGENOM" id="CLU_034346_3_1_10"/>
<dbReference type="MEROPS" id="S66.001"/>
<protein>
    <submittedName>
        <fullName evidence="9">Muramoyltetrapeptide carboxypeptidase</fullName>
        <ecNumber evidence="9">3.4.17.13</ecNumber>
    </submittedName>
</protein>
<organism evidence="9 10">
    <name type="scientific">Chlorobium luteolum (strain DSM 273 / BCRC 81028 / 2530)</name>
    <name type="common">Pelodictyon luteolum</name>
    <dbReference type="NCBI Taxonomy" id="319225"/>
    <lineage>
        <taxon>Bacteria</taxon>
        <taxon>Pseudomonadati</taxon>
        <taxon>Chlorobiota</taxon>
        <taxon>Chlorobiia</taxon>
        <taxon>Chlorobiales</taxon>
        <taxon>Chlorobiaceae</taxon>
        <taxon>Chlorobium/Pelodictyon group</taxon>
        <taxon>Pelodictyon</taxon>
    </lineage>
</organism>
<evidence type="ECO:0000259" key="8">
    <source>
        <dbReference type="Pfam" id="PF17676"/>
    </source>
</evidence>
<dbReference type="InterPro" id="IPR027478">
    <property type="entry name" value="LdcA_N"/>
</dbReference>
<evidence type="ECO:0000259" key="7">
    <source>
        <dbReference type="Pfam" id="PF02016"/>
    </source>
</evidence>
<dbReference type="OrthoDB" id="9807329at2"/>
<dbReference type="InterPro" id="IPR027461">
    <property type="entry name" value="Carboxypeptidase_A_C_sf"/>
</dbReference>
<evidence type="ECO:0000313" key="9">
    <source>
        <dbReference type="EMBL" id="ABB22911.1"/>
    </source>
</evidence>
<comment type="similarity">
    <text evidence="1">Belongs to the peptidase S66 family.</text>
</comment>
<dbReference type="GO" id="GO:0008236">
    <property type="term" value="F:serine-type peptidase activity"/>
    <property type="evidence" value="ECO:0007669"/>
    <property type="project" value="UniProtKB-KW"/>
</dbReference>
<feature type="active site" description="Nucleophile" evidence="6">
    <location>
        <position position="112"/>
    </location>
</feature>
<evidence type="ECO:0000256" key="5">
    <source>
        <dbReference type="ARBA" id="ARBA00022825"/>
    </source>
</evidence>
<reference evidence="10" key="1">
    <citation type="submission" date="2005-08" db="EMBL/GenBank/DDBJ databases">
        <title>Complete sequence of Pelodictyon luteolum DSM 273.</title>
        <authorList>
            <consortium name="US DOE Joint Genome Institute"/>
            <person name="Copeland A."/>
            <person name="Lucas S."/>
            <person name="Lapidus A."/>
            <person name="Barry K."/>
            <person name="Detter J.C."/>
            <person name="Glavina T."/>
            <person name="Hammon N."/>
            <person name="Israni S."/>
            <person name="Pitluck S."/>
            <person name="Bryant D."/>
            <person name="Schmutz J."/>
            <person name="Larimer F."/>
            <person name="Land M."/>
            <person name="Kyrpides N."/>
            <person name="Ivanova N."/>
            <person name="Richardson P."/>
        </authorList>
    </citation>
    <scope>NUCLEOTIDE SEQUENCE [LARGE SCALE GENOMIC DNA]</scope>
    <source>
        <strain evidence="10">DSM 273 / BCRC 81028 / 2530</strain>
    </source>
</reference>
<dbReference type="Proteomes" id="UP000002709">
    <property type="component" value="Chromosome"/>
</dbReference>
<dbReference type="GO" id="GO:0006508">
    <property type="term" value="P:proteolysis"/>
    <property type="evidence" value="ECO:0007669"/>
    <property type="project" value="UniProtKB-KW"/>
</dbReference>
<dbReference type="KEGG" id="plt:Plut_0019"/>
<dbReference type="EC" id="3.4.17.13" evidence="9"/>
<dbReference type="SUPFAM" id="SSF52317">
    <property type="entry name" value="Class I glutamine amidotransferase-like"/>
    <property type="match status" value="1"/>
</dbReference>
<dbReference type="AlphaFoldDB" id="Q3B6X0"/>
<feature type="domain" description="LD-carboxypeptidase N-terminal" evidence="7">
    <location>
        <begin position="15"/>
        <end position="132"/>
    </location>
</feature>
<gene>
    <name evidence="9" type="ordered locus">Plut_0019</name>
</gene>
<dbReference type="Pfam" id="PF17676">
    <property type="entry name" value="Peptidase_S66C"/>
    <property type="match status" value="1"/>
</dbReference>
<accession>Q3B6X0</accession>
<dbReference type="PIRSF" id="PIRSF028757">
    <property type="entry name" value="LD-carboxypeptidase"/>
    <property type="match status" value="1"/>
</dbReference>
<evidence type="ECO:0000256" key="2">
    <source>
        <dbReference type="ARBA" id="ARBA00022645"/>
    </source>
</evidence>
<feature type="active site" description="Charge relay system" evidence="6">
    <location>
        <position position="211"/>
    </location>
</feature>
<keyword evidence="4 9" id="KW-0378">Hydrolase</keyword>
<keyword evidence="10" id="KW-1185">Reference proteome</keyword>
<dbReference type="CDD" id="cd07025">
    <property type="entry name" value="Peptidase_S66"/>
    <property type="match status" value="1"/>
</dbReference>
<dbReference type="GO" id="GO:0106415">
    <property type="term" value="F:muramoyltetrapeptide carboxypeptidase activity"/>
    <property type="evidence" value="ECO:0007669"/>
    <property type="project" value="UniProtKB-EC"/>
</dbReference>
<dbReference type="Gene3D" id="3.40.50.10740">
    <property type="entry name" value="Class I glutamine amidotransferase-like"/>
    <property type="match status" value="1"/>
</dbReference>
<dbReference type="eggNOG" id="COG1619">
    <property type="taxonomic scope" value="Bacteria"/>
</dbReference>
<evidence type="ECO:0000256" key="3">
    <source>
        <dbReference type="ARBA" id="ARBA00022670"/>
    </source>
</evidence>
<dbReference type="STRING" id="319225.Plut_0019"/>
<proteinExistence type="inferred from homology"/>
<dbReference type="Gene3D" id="3.50.30.60">
    <property type="entry name" value="LD-carboxypeptidase A C-terminal domain-like"/>
    <property type="match status" value="1"/>
</dbReference>
<dbReference type="InterPro" id="IPR040449">
    <property type="entry name" value="Peptidase_S66_N"/>
</dbReference>
<dbReference type="InterPro" id="IPR040921">
    <property type="entry name" value="Peptidase_S66C"/>
</dbReference>
<evidence type="ECO:0000313" key="10">
    <source>
        <dbReference type="Proteomes" id="UP000002709"/>
    </source>
</evidence>
<dbReference type="InterPro" id="IPR029062">
    <property type="entry name" value="Class_I_gatase-like"/>
</dbReference>
<dbReference type="PANTHER" id="PTHR30237">
    <property type="entry name" value="MURAMOYLTETRAPEPTIDE CARBOXYPEPTIDASE"/>
    <property type="match status" value="1"/>
</dbReference>
<dbReference type="EMBL" id="CP000096">
    <property type="protein sequence ID" value="ABB22911.1"/>
    <property type="molecule type" value="Genomic_DNA"/>
</dbReference>
<evidence type="ECO:0000256" key="6">
    <source>
        <dbReference type="PIRSR" id="PIRSR028757-1"/>
    </source>
</evidence>
<keyword evidence="3" id="KW-0645">Protease</keyword>
<dbReference type="InterPro" id="IPR003507">
    <property type="entry name" value="S66_fam"/>
</dbReference>
<dbReference type="Pfam" id="PF02016">
    <property type="entry name" value="Peptidase_S66"/>
    <property type="match status" value="1"/>
</dbReference>
<dbReference type="SUPFAM" id="SSF141986">
    <property type="entry name" value="LD-carboxypeptidase A C-terminal domain-like"/>
    <property type="match status" value="1"/>
</dbReference>
<keyword evidence="2 9" id="KW-0121">Carboxypeptidase</keyword>
<feature type="active site" description="Charge relay system" evidence="6">
    <location>
        <position position="282"/>
    </location>
</feature>
<dbReference type="RefSeq" id="WP_011356787.1">
    <property type="nucleotide sequence ID" value="NC_007512.1"/>
</dbReference>